<evidence type="ECO:0000313" key="1">
    <source>
        <dbReference type="EMBL" id="CAD0136689.1"/>
    </source>
</evidence>
<proteinExistence type="predicted"/>
<dbReference type="AlphaFoldDB" id="A0A8D6U1V6"/>
<evidence type="ECO:0000313" key="3">
    <source>
        <dbReference type="Proteomes" id="UP000509791"/>
    </source>
</evidence>
<name>A0A8D6U1V6_STRTR</name>
<dbReference type="Proteomes" id="UP000509791">
    <property type="component" value="Chromosome"/>
</dbReference>
<dbReference type="EMBL" id="LR822027">
    <property type="protein sequence ID" value="CAD0151620.1"/>
    <property type="molecule type" value="Genomic_DNA"/>
</dbReference>
<evidence type="ECO:0000313" key="4">
    <source>
        <dbReference type="Proteomes" id="UP000509833"/>
    </source>
</evidence>
<evidence type="ECO:0000313" key="2">
    <source>
        <dbReference type="EMBL" id="CAD0151620.1"/>
    </source>
</evidence>
<gene>
    <name evidence="2" type="ORF">STHERMO_0578</name>
    <name evidence="1" type="ORF">STHERMO_0590</name>
</gene>
<sequence>MQIGLLRNLILDGYKQTPPRFNLGGVLVGNETISPLF</sequence>
<reference evidence="3 4" key="1">
    <citation type="submission" date="2020-06" db="EMBL/GenBank/DDBJ databases">
        <authorList>
            <person name="Chuat V."/>
        </authorList>
    </citation>
    <scope>NUCLEOTIDE SEQUENCE [LARGE SCALE GENOMIC DNA]</scope>
    <source>
        <strain evidence="1">STH_CIRM_336</strain>
        <strain evidence="2">STH_CIRM_998</strain>
    </source>
</reference>
<protein>
    <submittedName>
        <fullName evidence="1">Uncharacterized protein</fullName>
    </submittedName>
</protein>
<dbReference type="EMBL" id="LR822017">
    <property type="protein sequence ID" value="CAD0136689.1"/>
    <property type="molecule type" value="Genomic_DNA"/>
</dbReference>
<organism evidence="1 4">
    <name type="scientific">Streptococcus thermophilus</name>
    <dbReference type="NCBI Taxonomy" id="1308"/>
    <lineage>
        <taxon>Bacteria</taxon>
        <taxon>Bacillati</taxon>
        <taxon>Bacillota</taxon>
        <taxon>Bacilli</taxon>
        <taxon>Lactobacillales</taxon>
        <taxon>Streptococcaceae</taxon>
        <taxon>Streptococcus</taxon>
    </lineage>
</organism>
<accession>A0A8D6U1V6</accession>
<dbReference type="Proteomes" id="UP000509833">
    <property type="component" value="Chromosome"/>
</dbReference>